<dbReference type="EMBL" id="CP090163">
    <property type="protein sequence ID" value="UJO12607.1"/>
    <property type="molecule type" value="Genomic_DNA"/>
</dbReference>
<evidence type="ECO:0008006" key="6">
    <source>
        <dbReference type="Google" id="ProtNLM"/>
    </source>
</evidence>
<name>A0A9Q8L842_PASFU</name>
<dbReference type="Gene3D" id="1.25.40.10">
    <property type="entry name" value="Tetratricopeptide repeat domain"/>
    <property type="match status" value="2"/>
</dbReference>
<keyword evidence="1" id="KW-0677">Repeat</keyword>
<evidence type="ECO:0000313" key="5">
    <source>
        <dbReference type="Proteomes" id="UP000756132"/>
    </source>
</evidence>
<sequence length="572" mass="63969">MATPGQQSTKGIKLEYNNSAIESEPYFNLGSYSRRITTKNTSSQTWFNRGLIWSYAFNHEEAIKCFQRALKDDPECVMALWGIAYALGPNYNKPWEAFDEDEKKANLEWARASLDAARNSGNGGEGEQDATPVERALIRAVRMRYQDGEDFGRRNEDYAGAMAAVHREFGYDLDVAALYADSLMNLTPWALWDLRSGQPAEGAKTLEVMKVLDDAIAMPGGKDHPGILHFYTHLMEMSPRPEDALPVADRLRGLVPDAGHLHHMPTHLDVLCGDWKRAIVSNTEAIEADERWVAKAGALNFYSLYRSHNYHFKVYAAMFAGQSRIALDTVELLEASLPDELLRIESPPMADWLESFLTMRVHVLVRFGRWDELLALKLPEDQKLYSVTNAMLHYGKGVAHAAVGSVKCAAEESIAIAKETVPASRTLFNNTANDILTVAAAMLDGELSYRQGDIDHGFESLRKAVELSDNMPYDEPWGWMQPPRHALGALLLEQGRVDEAAAVYRADLGLDDTLPRALRHPNNVWALHGYHECLVVQGKKEEAADVEKQLRTLETEADIEVKSSCFCRGAAR</sequence>
<reference evidence="4" key="2">
    <citation type="journal article" date="2022" name="Microb. Genom.">
        <title>A chromosome-scale genome assembly of the tomato pathogen Cladosporium fulvum reveals a compartmentalized genome architecture and the presence of a dispensable chromosome.</title>
        <authorList>
            <person name="Zaccaron A.Z."/>
            <person name="Chen L.H."/>
            <person name="Samaras A."/>
            <person name="Stergiopoulos I."/>
        </authorList>
    </citation>
    <scope>NUCLEOTIDE SEQUENCE</scope>
    <source>
        <strain evidence="4">Race5_Kim</strain>
    </source>
</reference>
<dbReference type="Pfam" id="PF07719">
    <property type="entry name" value="TPR_2"/>
    <property type="match status" value="1"/>
</dbReference>
<dbReference type="AlphaFoldDB" id="A0A9Q8L842"/>
<protein>
    <recommendedName>
        <fullName evidence="6">TPR domain protein</fullName>
    </recommendedName>
</protein>
<dbReference type="PANTHER" id="PTHR45588">
    <property type="entry name" value="TPR DOMAIN-CONTAINING PROTEIN"/>
    <property type="match status" value="1"/>
</dbReference>
<dbReference type="RefSeq" id="XP_047756973.1">
    <property type="nucleotide sequence ID" value="XM_047900637.1"/>
</dbReference>
<evidence type="ECO:0000256" key="1">
    <source>
        <dbReference type="ARBA" id="ARBA00022737"/>
    </source>
</evidence>
<accession>A0A9Q8L842</accession>
<dbReference type="Proteomes" id="UP000756132">
    <property type="component" value="Chromosome 1"/>
</dbReference>
<feature type="repeat" description="TPR" evidence="3">
    <location>
        <begin position="43"/>
        <end position="76"/>
    </location>
</feature>
<dbReference type="KEGG" id="ffu:CLAFUR5_01489"/>
<organism evidence="4 5">
    <name type="scientific">Passalora fulva</name>
    <name type="common">Tomato leaf mold</name>
    <name type="synonym">Cladosporium fulvum</name>
    <dbReference type="NCBI Taxonomy" id="5499"/>
    <lineage>
        <taxon>Eukaryota</taxon>
        <taxon>Fungi</taxon>
        <taxon>Dikarya</taxon>
        <taxon>Ascomycota</taxon>
        <taxon>Pezizomycotina</taxon>
        <taxon>Dothideomycetes</taxon>
        <taxon>Dothideomycetidae</taxon>
        <taxon>Mycosphaerellales</taxon>
        <taxon>Mycosphaerellaceae</taxon>
        <taxon>Fulvia</taxon>
    </lineage>
</organism>
<dbReference type="OMA" id="LMEMSPT"/>
<evidence type="ECO:0000256" key="3">
    <source>
        <dbReference type="PROSITE-ProRule" id="PRU00339"/>
    </source>
</evidence>
<keyword evidence="2 3" id="KW-0802">TPR repeat</keyword>
<keyword evidence="5" id="KW-1185">Reference proteome</keyword>
<proteinExistence type="predicted"/>
<gene>
    <name evidence="4" type="ORF">CLAFUR5_01489</name>
</gene>
<dbReference type="SUPFAM" id="SSF48452">
    <property type="entry name" value="TPR-like"/>
    <property type="match status" value="2"/>
</dbReference>
<evidence type="ECO:0000256" key="2">
    <source>
        <dbReference type="ARBA" id="ARBA00022803"/>
    </source>
</evidence>
<dbReference type="PANTHER" id="PTHR45588:SF1">
    <property type="entry name" value="WW DOMAIN-CONTAINING PROTEIN"/>
    <property type="match status" value="1"/>
</dbReference>
<dbReference type="OrthoDB" id="414774at2759"/>
<dbReference type="InterPro" id="IPR011990">
    <property type="entry name" value="TPR-like_helical_dom_sf"/>
</dbReference>
<evidence type="ECO:0000313" key="4">
    <source>
        <dbReference type="EMBL" id="UJO12607.1"/>
    </source>
</evidence>
<dbReference type="Pfam" id="PF13176">
    <property type="entry name" value="TPR_7"/>
    <property type="match status" value="1"/>
</dbReference>
<dbReference type="SMART" id="SM00028">
    <property type="entry name" value="TPR"/>
    <property type="match status" value="2"/>
</dbReference>
<dbReference type="PROSITE" id="PS50005">
    <property type="entry name" value="TPR"/>
    <property type="match status" value="1"/>
</dbReference>
<reference evidence="4" key="1">
    <citation type="submission" date="2021-12" db="EMBL/GenBank/DDBJ databases">
        <authorList>
            <person name="Zaccaron A."/>
            <person name="Stergiopoulos I."/>
        </authorList>
    </citation>
    <scope>NUCLEOTIDE SEQUENCE</scope>
    <source>
        <strain evidence="4">Race5_Kim</strain>
    </source>
</reference>
<dbReference type="InterPro" id="IPR013105">
    <property type="entry name" value="TPR_2"/>
</dbReference>
<dbReference type="InterPro" id="IPR019734">
    <property type="entry name" value="TPR_rpt"/>
</dbReference>
<dbReference type="GeneID" id="71981367"/>